<comment type="caution">
    <text evidence="1">The sequence shown here is derived from an EMBL/GenBank/DDBJ whole genome shotgun (WGS) entry which is preliminary data.</text>
</comment>
<sequence>MDFDAEQPSTPARRRVDLNCLPANVKTHIARLCAKQDRALKDGLSFLHQTERGTLADLIASFERDKRGASIRGLYCASKEWSSIAAPFRFNSLDVKGLRSPVFQMRLAHTHGQHFREVKLLGAKLCDFIILAPLLPFLPNVTKIWVSDFRPAALRLLDPIELDERELTHLETTITAILTRAEHIVAHVNATDVLPTLVPEAARSRLLRLSVILSDAAACSAFFDLLPSLALPPLRVLEVASPDVAPSLLDFMSLFAPTLEQIFFKAASYSLSFRPQIPTGSTSFVGPFPKLATLSLFGDAAALEGPLGGICDDNMPLLKTLVYFPDRLPAQPERRAGEPFIPAPHRIIPLQVLGVYTAEYPKDRTLLEKLPISSVPMAQQKLDRNFYEDVLWYSQSPAESPGDFDFADVEETDKDAIDYLRTWTERAKVQRDTASLVRIARALCQVELERIAYEA</sequence>
<dbReference type="AlphaFoldDB" id="A0A2S5BAM1"/>
<proteinExistence type="predicted"/>
<accession>A0A2S5BAM1</accession>
<dbReference type="OrthoDB" id="3256367at2759"/>
<evidence type="ECO:0000313" key="1">
    <source>
        <dbReference type="EMBL" id="POY73808.1"/>
    </source>
</evidence>
<dbReference type="Proteomes" id="UP000237144">
    <property type="component" value="Unassembled WGS sequence"/>
</dbReference>
<evidence type="ECO:0000313" key="2">
    <source>
        <dbReference type="Proteomes" id="UP000237144"/>
    </source>
</evidence>
<gene>
    <name evidence="1" type="ORF">BMF94_3349</name>
</gene>
<name>A0A2S5BAM1_9BASI</name>
<keyword evidence="2" id="KW-1185">Reference proteome</keyword>
<protein>
    <submittedName>
        <fullName evidence="1">Uncharacterized protein</fullName>
    </submittedName>
</protein>
<reference evidence="1 2" key="1">
    <citation type="journal article" date="2018" name="Front. Microbiol.">
        <title>Prospects for Fungal Bioremediation of Acidic Radioactive Waste Sites: Characterization and Genome Sequence of Rhodotorula taiwanensis MD1149.</title>
        <authorList>
            <person name="Tkavc R."/>
            <person name="Matrosova V.Y."/>
            <person name="Grichenko O.E."/>
            <person name="Gostincar C."/>
            <person name="Volpe R.P."/>
            <person name="Klimenkova P."/>
            <person name="Gaidamakova E.K."/>
            <person name="Zhou C.E."/>
            <person name="Stewart B.J."/>
            <person name="Lyman M.G."/>
            <person name="Malfatti S.A."/>
            <person name="Rubinfeld B."/>
            <person name="Courtot M."/>
            <person name="Singh J."/>
            <person name="Dalgard C.L."/>
            <person name="Hamilton T."/>
            <person name="Frey K.G."/>
            <person name="Gunde-Cimerman N."/>
            <person name="Dugan L."/>
            <person name="Daly M.J."/>
        </authorList>
    </citation>
    <scope>NUCLEOTIDE SEQUENCE [LARGE SCALE GENOMIC DNA]</scope>
    <source>
        <strain evidence="1 2">MD1149</strain>
    </source>
</reference>
<organism evidence="1 2">
    <name type="scientific">Rhodotorula taiwanensis</name>
    <dbReference type="NCBI Taxonomy" id="741276"/>
    <lineage>
        <taxon>Eukaryota</taxon>
        <taxon>Fungi</taxon>
        <taxon>Dikarya</taxon>
        <taxon>Basidiomycota</taxon>
        <taxon>Pucciniomycotina</taxon>
        <taxon>Microbotryomycetes</taxon>
        <taxon>Sporidiobolales</taxon>
        <taxon>Sporidiobolaceae</taxon>
        <taxon>Rhodotorula</taxon>
    </lineage>
</organism>
<dbReference type="EMBL" id="PJQD01000035">
    <property type="protein sequence ID" value="POY73808.1"/>
    <property type="molecule type" value="Genomic_DNA"/>
</dbReference>